<keyword evidence="7" id="KW-0653">Protein transport</keyword>
<dbReference type="GO" id="GO:0005886">
    <property type="term" value="C:plasma membrane"/>
    <property type="evidence" value="ECO:0007669"/>
    <property type="project" value="UniProtKB-SubCell"/>
</dbReference>
<dbReference type="PANTHER" id="PTHR30558">
    <property type="entry name" value="EXBD MEMBRANE COMPONENT OF PMF-DRIVEN MACROMOLECULE IMPORT SYSTEM"/>
    <property type="match status" value="1"/>
</dbReference>
<name>A0A1A7R3U3_9FLAO</name>
<evidence type="ECO:0000313" key="8">
    <source>
        <dbReference type="EMBL" id="RAJ26659.1"/>
    </source>
</evidence>
<keyword evidence="7" id="KW-0813">Transport</keyword>
<dbReference type="RefSeq" id="WP_066431298.1">
    <property type="nucleotide sequence ID" value="NZ_LZRN01000006.1"/>
</dbReference>
<dbReference type="GO" id="GO:0022857">
    <property type="term" value="F:transmembrane transporter activity"/>
    <property type="evidence" value="ECO:0007669"/>
    <property type="project" value="InterPro"/>
</dbReference>
<keyword evidence="5" id="KW-1133">Transmembrane helix</keyword>
<dbReference type="Pfam" id="PF02472">
    <property type="entry name" value="ExbD"/>
    <property type="match status" value="1"/>
</dbReference>
<dbReference type="STRING" id="49280.A9996_04265"/>
<dbReference type="EMBL" id="QLLQ01000002">
    <property type="protein sequence ID" value="RAJ26659.1"/>
    <property type="molecule type" value="Genomic_DNA"/>
</dbReference>
<evidence type="ECO:0000256" key="4">
    <source>
        <dbReference type="ARBA" id="ARBA00022692"/>
    </source>
</evidence>
<keyword evidence="4 7" id="KW-0812">Transmembrane</keyword>
<evidence type="ECO:0000256" key="1">
    <source>
        <dbReference type="ARBA" id="ARBA00004162"/>
    </source>
</evidence>
<evidence type="ECO:0000256" key="5">
    <source>
        <dbReference type="ARBA" id="ARBA00022989"/>
    </source>
</evidence>
<evidence type="ECO:0000256" key="2">
    <source>
        <dbReference type="ARBA" id="ARBA00005811"/>
    </source>
</evidence>
<dbReference type="GO" id="GO:0015031">
    <property type="term" value="P:protein transport"/>
    <property type="evidence" value="ECO:0007669"/>
    <property type="project" value="UniProtKB-KW"/>
</dbReference>
<evidence type="ECO:0000256" key="6">
    <source>
        <dbReference type="ARBA" id="ARBA00023136"/>
    </source>
</evidence>
<dbReference type="AlphaFoldDB" id="A0A1A7R3U3"/>
<comment type="similarity">
    <text evidence="2 7">Belongs to the ExbD/TolR family.</text>
</comment>
<proteinExistence type="inferred from homology"/>
<comment type="caution">
    <text evidence="8">The sequence shown here is derived from an EMBL/GenBank/DDBJ whole genome shotgun (WGS) entry which is preliminary data.</text>
</comment>
<evidence type="ECO:0000256" key="3">
    <source>
        <dbReference type="ARBA" id="ARBA00022475"/>
    </source>
</evidence>
<keyword evidence="3" id="KW-1003">Cell membrane</keyword>
<comment type="subcellular location">
    <subcellularLocation>
        <location evidence="1">Cell membrane</location>
        <topology evidence="1">Single-pass membrane protein</topology>
    </subcellularLocation>
    <subcellularLocation>
        <location evidence="7">Cell membrane</location>
        <topology evidence="7">Single-pass type II membrane protein</topology>
    </subcellularLocation>
</comment>
<gene>
    <name evidence="8" type="ORF">LX77_00914</name>
</gene>
<evidence type="ECO:0000313" key="9">
    <source>
        <dbReference type="Proteomes" id="UP000248987"/>
    </source>
</evidence>
<dbReference type="OrthoDB" id="9801500at2"/>
<organism evidence="8 9">
    <name type="scientific">Gelidibacter algens</name>
    <dbReference type="NCBI Taxonomy" id="49280"/>
    <lineage>
        <taxon>Bacteria</taxon>
        <taxon>Pseudomonadati</taxon>
        <taxon>Bacteroidota</taxon>
        <taxon>Flavobacteriia</taxon>
        <taxon>Flavobacteriales</taxon>
        <taxon>Flavobacteriaceae</taxon>
        <taxon>Gelidibacter</taxon>
    </lineage>
</organism>
<keyword evidence="6" id="KW-0472">Membrane</keyword>
<evidence type="ECO:0000256" key="7">
    <source>
        <dbReference type="RuleBase" id="RU003879"/>
    </source>
</evidence>
<sequence length="186" mass="20623">MRHSQNSSPQVNAGSMADIAFLLLIFFLVATTISADKGINRKLPPECPPGTDCSAEINERNILRIELNSKNELMVDGEIIELQDLREVTKAFLDNNGNGTCTYCNGNSLELFSDHPKEAVVSLTTSDTSNYAAFIAAQDELSKAYYELREVYCYAVFGRSPKDLNPAQLKEVKEAYPFILSEAETK</sequence>
<accession>A0A1A7R3U3</accession>
<keyword evidence="9" id="KW-1185">Reference proteome</keyword>
<protein>
    <submittedName>
        <fullName evidence="8">Biopolymer transport protein ExbD</fullName>
    </submittedName>
</protein>
<reference evidence="8 9" key="1">
    <citation type="submission" date="2018-06" db="EMBL/GenBank/DDBJ databases">
        <title>Genomic Encyclopedia of Archaeal and Bacterial Type Strains, Phase II (KMG-II): from individual species to whole genera.</title>
        <authorList>
            <person name="Goeker M."/>
        </authorList>
    </citation>
    <scope>NUCLEOTIDE SEQUENCE [LARGE SCALE GENOMIC DNA]</scope>
    <source>
        <strain evidence="8 9">DSM 12408</strain>
    </source>
</reference>
<dbReference type="PANTHER" id="PTHR30558:SF3">
    <property type="entry name" value="BIOPOLYMER TRANSPORT PROTEIN EXBD-RELATED"/>
    <property type="match status" value="1"/>
</dbReference>
<dbReference type="InterPro" id="IPR003400">
    <property type="entry name" value="ExbD"/>
</dbReference>
<dbReference type="Proteomes" id="UP000248987">
    <property type="component" value="Unassembled WGS sequence"/>
</dbReference>